<evidence type="ECO:0000313" key="2">
    <source>
        <dbReference type="EMBL" id="KAF2753557.1"/>
    </source>
</evidence>
<feature type="compositionally biased region" description="Basic and acidic residues" evidence="1">
    <location>
        <begin position="42"/>
        <end position="62"/>
    </location>
</feature>
<keyword evidence="3" id="KW-1185">Reference proteome</keyword>
<feature type="region of interest" description="Disordered" evidence="1">
    <location>
        <begin position="172"/>
        <end position="196"/>
    </location>
</feature>
<name>A0A6A6VWC9_9PEZI</name>
<protein>
    <submittedName>
        <fullName evidence="2">Uncharacterized protein</fullName>
    </submittedName>
</protein>
<feature type="region of interest" description="Disordered" evidence="1">
    <location>
        <begin position="1"/>
        <end position="133"/>
    </location>
</feature>
<reference evidence="2" key="1">
    <citation type="journal article" date="2020" name="Stud. Mycol.">
        <title>101 Dothideomycetes genomes: a test case for predicting lifestyles and emergence of pathogens.</title>
        <authorList>
            <person name="Haridas S."/>
            <person name="Albert R."/>
            <person name="Binder M."/>
            <person name="Bloem J."/>
            <person name="Labutti K."/>
            <person name="Salamov A."/>
            <person name="Andreopoulos B."/>
            <person name="Baker S."/>
            <person name="Barry K."/>
            <person name="Bills G."/>
            <person name="Bluhm B."/>
            <person name="Cannon C."/>
            <person name="Castanera R."/>
            <person name="Culley D."/>
            <person name="Daum C."/>
            <person name="Ezra D."/>
            <person name="Gonzalez J."/>
            <person name="Henrissat B."/>
            <person name="Kuo A."/>
            <person name="Liang C."/>
            <person name="Lipzen A."/>
            <person name="Lutzoni F."/>
            <person name="Magnuson J."/>
            <person name="Mondo S."/>
            <person name="Nolan M."/>
            <person name="Ohm R."/>
            <person name="Pangilinan J."/>
            <person name="Park H.-J."/>
            <person name="Ramirez L."/>
            <person name="Alfaro M."/>
            <person name="Sun H."/>
            <person name="Tritt A."/>
            <person name="Yoshinaga Y."/>
            <person name="Zwiers L.-H."/>
            <person name="Turgeon B."/>
            <person name="Goodwin S."/>
            <person name="Spatafora J."/>
            <person name="Crous P."/>
            <person name="Grigoriev I."/>
        </authorList>
    </citation>
    <scope>NUCLEOTIDE SEQUENCE</scope>
    <source>
        <strain evidence="2">CBS 121739</strain>
    </source>
</reference>
<proteinExistence type="predicted"/>
<dbReference type="GeneID" id="54480964"/>
<accession>A0A6A6VWC9</accession>
<evidence type="ECO:0000313" key="3">
    <source>
        <dbReference type="Proteomes" id="UP000799437"/>
    </source>
</evidence>
<sequence length="285" mass="31695">MGKLDHQNAEGGRKDKRRRSSHDYGKTLKSVERSRLNSNSEGSDRIRRDESGRIVFPIKRDSPPSTPGVTEVLTSEPIHSPTPASENAAGRDRKIRGIVQPETPKKRKHDSNEVPQKRKRGTEMTPGARVGSEDLGRRAEIKRLMATIEPRTKAGRAARKEVRKDFDDEIEKLRLQSRAPPRTPRKSNKFTKSNQPLLKSSLSSAVHGIQCLIQRPAFHESYLQSFVNAVGGSGVPDMRITVEEAKKQFGTAALLCAMNGLTHEDLCSLLDQLKGSLQLVIPRIA</sequence>
<dbReference type="EMBL" id="ML996584">
    <property type="protein sequence ID" value="KAF2753557.1"/>
    <property type="molecule type" value="Genomic_DNA"/>
</dbReference>
<dbReference type="Proteomes" id="UP000799437">
    <property type="component" value="Unassembled WGS sequence"/>
</dbReference>
<feature type="compositionally biased region" description="Basic and acidic residues" evidence="1">
    <location>
        <begin position="21"/>
        <end position="35"/>
    </location>
</feature>
<dbReference type="RefSeq" id="XP_033596008.1">
    <property type="nucleotide sequence ID" value="XM_033739910.1"/>
</dbReference>
<organism evidence="2 3">
    <name type="scientific">Pseudovirgaria hyperparasitica</name>
    <dbReference type="NCBI Taxonomy" id="470096"/>
    <lineage>
        <taxon>Eukaryota</taxon>
        <taxon>Fungi</taxon>
        <taxon>Dikarya</taxon>
        <taxon>Ascomycota</taxon>
        <taxon>Pezizomycotina</taxon>
        <taxon>Dothideomycetes</taxon>
        <taxon>Dothideomycetes incertae sedis</taxon>
        <taxon>Acrospermales</taxon>
        <taxon>Acrospermaceae</taxon>
        <taxon>Pseudovirgaria</taxon>
    </lineage>
</organism>
<gene>
    <name evidence="2" type="ORF">EJ05DRAFT_221889</name>
</gene>
<feature type="compositionally biased region" description="Basic and acidic residues" evidence="1">
    <location>
        <begin position="1"/>
        <end position="13"/>
    </location>
</feature>
<evidence type="ECO:0000256" key="1">
    <source>
        <dbReference type="SAM" id="MobiDB-lite"/>
    </source>
</evidence>
<dbReference type="AlphaFoldDB" id="A0A6A6VWC9"/>